<dbReference type="InterPro" id="IPR021280">
    <property type="entry name" value="TMEM260-like"/>
</dbReference>
<keyword evidence="3" id="KW-1185">Reference proteome</keyword>
<dbReference type="Pfam" id="PF11028">
    <property type="entry name" value="TMEM260-like"/>
    <property type="match status" value="1"/>
</dbReference>
<accession>A0A1I6A573</accession>
<feature type="transmembrane region" description="Helical" evidence="1">
    <location>
        <begin position="176"/>
        <end position="204"/>
    </location>
</feature>
<dbReference type="Proteomes" id="UP000243106">
    <property type="component" value="Unassembled WGS sequence"/>
</dbReference>
<feature type="transmembrane region" description="Helical" evidence="1">
    <location>
        <begin position="26"/>
        <end position="47"/>
    </location>
</feature>
<feature type="transmembrane region" description="Helical" evidence="1">
    <location>
        <begin position="374"/>
        <end position="392"/>
    </location>
</feature>
<feature type="transmembrane region" description="Helical" evidence="1">
    <location>
        <begin position="318"/>
        <end position="340"/>
    </location>
</feature>
<reference evidence="3" key="1">
    <citation type="submission" date="2016-10" db="EMBL/GenBank/DDBJ databases">
        <authorList>
            <person name="Varghese N."/>
            <person name="Submissions S."/>
        </authorList>
    </citation>
    <scope>NUCLEOTIDE SEQUENCE [LARGE SCALE GENOMIC DNA]</scope>
    <source>
        <strain evidence="3">JCM 10271</strain>
    </source>
</reference>
<dbReference type="EMBL" id="FOXV01000015">
    <property type="protein sequence ID" value="SFQ63773.1"/>
    <property type="molecule type" value="Genomic_DNA"/>
</dbReference>
<evidence type="ECO:0000313" key="3">
    <source>
        <dbReference type="Proteomes" id="UP000243106"/>
    </source>
</evidence>
<sequence length="513" mass="56126">MAVSIEPRASLPSCAEASNGLRNRRLIALGVLAFWLVYYGVCQFPGLGGALNAGDSAKFQTLGHTSILVHGPGYPLVLLIGTIVRALSLPVEPWWAMTFAMASLPGAIANTMAFLIVTRLTRSRLFALAAAMLLGSAGLMAVQATEAEVYPLALCFILSVTYLLLCFVDTKDPRWFIAAVAVYALSFGNHLMMMMLAPVGLWVMIAHHRLLVRGRVIAAMVGLLLLGACQYLYLYWVTHQPSTAYSEYMPLPPTVGELIDYIRGTYFGDLYGSGLSSPQTREVLLDTLSHAHPHVSGPLMLAGLGIFVLGWRRRDSGWSGLALVFGVAFAFVPFMLWYGAYDIRAFHLPVLGPLVVASVAAIGWRLAPMPRAHVVVGLLLLAFAVIRTGVVATELRGREAPFDGMMTALEAAVAQSPVENPLVSMTYYERMVTLYYELLSHAPAPAEYRVTWRTQEEVERREVVGGIVFPTDGGQFLRWVEHRRPDLSCATIPLEQPTAPTWPAEGFLCRPSE</sequence>
<dbReference type="InterPro" id="IPR052724">
    <property type="entry name" value="GT117_domain-containing"/>
</dbReference>
<evidence type="ECO:0008006" key="4">
    <source>
        <dbReference type="Google" id="ProtNLM"/>
    </source>
</evidence>
<keyword evidence="1" id="KW-1133">Transmembrane helix</keyword>
<protein>
    <recommendedName>
        <fullName evidence="4">DUF2723 domain-containing protein</fullName>
    </recommendedName>
</protein>
<dbReference type="STRING" id="93684.SAMN05421853_1157"/>
<keyword evidence="1" id="KW-0812">Transmembrane</keyword>
<keyword evidence="1" id="KW-0472">Membrane</keyword>
<feature type="transmembrane region" description="Helical" evidence="1">
    <location>
        <begin position="94"/>
        <end position="117"/>
    </location>
</feature>
<dbReference type="AlphaFoldDB" id="A0A1I6A573"/>
<name>A0A1I6A573_9RHOB</name>
<gene>
    <name evidence="2" type="ORF">SAMN05421853_1157</name>
</gene>
<evidence type="ECO:0000256" key="1">
    <source>
        <dbReference type="SAM" id="Phobius"/>
    </source>
</evidence>
<proteinExistence type="predicted"/>
<feature type="transmembrane region" description="Helical" evidence="1">
    <location>
        <begin position="216"/>
        <end position="236"/>
    </location>
</feature>
<evidence type="ECO:0000313" key="2">
    <source>
        <dbReference type="EMBL" id="SFQ63773.1"/>
    </source>
</evidence>
<feature type="transmembrane region" description="Helical" evidence="1">
    <location>
        <begin position="346"/>
        <end position="367"/>
    </location>
</feature>
<feature type="transmembrane region" description="Helical" evidence="1">
    <location>
        <begin position="123"/>
        <end position="142"/>
    </location>
</feature>
<feature type="transmembrane region" description="Helical" evidence="1">
    <location>
        <begin position="67"/>
        <end position="87"/>
    </location>
</feature>
<dbReference type="PANTHER" id="PTHR16214">
    <property type="entry name" value="TRANSMEMBRANE PROTEIN 260"/>
    <property type="match status" value="1"/>
</dbReference>
<feature type="transmembrane region" description="Helical" evidence="1">
    <location>
        <begin position="149"/>
        <end position="170"/>
    </location>
</feature>
<organism evidence="2 3">
    <name type="scientific">Roseivivax halotolerans</name>
    <dbReference type="NCBI Taxonomy" id="93684"/>
    <lineage>
        <taxon>Bacteria</taxon>
        <taxon>Pseudomonadati</taxon>
        <taxon>Pseudomonadota</taxon>
        <taxon>Alphaproteobacteria</taxon>
        <taxon>Rhodobacterales</taxon>
        <taxon>Roseobacteraceae</taxon>
        <taxon>Roseivivax</taxon>
    </lineage>
</organism>
<dbReference type="PANTHER" id="PTHR16214:SF3">
    <property type="entry name" value="TRANSMEMBRANE PROTEIN 260"/>
    <property type="match status" value="1"/>
</dbReference>